<dbReference type="Gene3D" id="3.90.820.10">
    <property type="entry name" value="Structural Genomics, Unknown Function 30-nov-00 1gh9 Mol_id"/>
    <property type="match status" value="1"/>
</dbReference>
<dbReference type="InterPro" id="IPR005153">
    <property type="entry name" value="MbtH-like_dom"/>
</dbReference>
<proteinExistence type="predicted"/>
<keyword evidence="3" id="KW-1185">Reference proteome</keyword>
<dbReference type="InterPro" id="IPR038020">
    <property type="entry name" value="MbtH-like_sf"/>
</dbReference>
<comment type="caution">
    <text evidence="2">The sequence shown here is derived from an EMBL/GenBank/DDBJ whole genome shotgun (WGS) entry which is preliminary data.</text>
</comment>
<dbReference type="GO" id="GO:0019290">
    <property type="term" value="P:siderophore biosynthetic process"/>
    <property type="evidence" value="ECO:0007669"/>
    <property type="project" value="TreeGrafter"/>
</dbReference>
<accession>A0A5M3XL18</accession>
<dbReference type="EMBL" id="BLAF01000009">
    <property type="protein sequence ID" value="GES18808.1"/>
    <property type="molecule type" value="Genomic_DNA"/>
</dbReference>
<reference evidence="2 3" key="1">
    <citation type="submission" date="2019-10" db="EMBL/GenBank/DDBJ databases">
        <title>Whole genome shotgun sequence of Acrocarpospora pleiomorpha NBRC 16267.</title>
        <authorList>
            <person name="Ichikawa N."/>
            <person name="Kimura A."/>
            <person name="Kitahashi Y."/>
            <person name="Komaki H."/>
            <person name="Oguchi A."/>
        </authorList>
    </citation>
    <scope>NUCLEOTIDE SEQUENCE [LARGE SCALE GENOMIC DNA]</scope>
    <source>
        <strain evidence="2 3">NBRC 16267</strain>
    </source>
</reference>
<gene>
    <name evidence="2" type="primary">mbtH</name>
    <name evidence="2" type="ORF">Aple_017030</name>
</gene>
<dbReference type="AlphaFoldDB" id="A0A5M3XL18"/>
<dbReference type="InterPro" id="IPR037407">
    <property type="entry name" value="MLP_fam"/>
</dbReference>
<dbReference type="SMART" id="SM00923">
    <property type="entry name" value="MbtH"/>
    <property type="match status" value="1"/>
</dbReference>
<evidence type="ECO:0000259" key="1">
    <source>
        <dbReference type="SMART" id="SM00923"/>
    </source>
</evidence>
<dbReference type="OrthoDB" id="7584480at2"/>
<organism evidence="2 3">
    <name type="scientific">Acrocarpospora pleiomorpha</name>
    <dbReference type="NCBI Taxonomy" id="90975"/>
    <lineage>
        <taxon>Bacteria</taxon>
        <taxon>Bacillati</taxon>
        <taxon>Actinomycetota</taxon>
        <taxon>Actinomycetes</taxon>
        <taxon>Streptosporangiales</taxon>
        <taxon>Streptosporangiaceae</taxon>
        <taxon>Acrocarpospora</taxon>
    </lineage>
</organism>
<dbReference type="Proteomes" id="UP000377595">
    <property type="component" value="Unassembled WGS sequence"/>
</dbReference>
<dbReference type="SUPFAM" id="SSF160582">
    <property type="entry name" value="MbtH-like"/>
    <property type="match status" value="1"/>
</dbReference>
<evidence type="ECO:0000313" key="3">
    <source>
        <dbReference type="Proteomes" id="UP000377595"/>
    </source>
</evidence>
<dbReference type="RefSeq" id="WP_155343936.1">
    <property type="nucleotide sequence ID" value="NZ_BAAAHM010000004.1"/>
</dbReference>
<dbReference type="PANTHER" id="PTHR38444:SF1">
    <property type="entry name" value="ENTEROBACTIN BIOSYNTHESIS PROTEIN YBDZ"/>
    <property type="match status" value="1"/>
</dbReference>
<dbReference type="Pfam" id="PF03621">
    <property type="entry name" value="MbtH"/>
    <property type="match status" value="1"/>
</dbReference>
<dbReference type="PANTHER" id="PTHR38444">
    <property type="entry name" value="ENTEROBACTIN BIOSYNTHESIS PROTEIN YBDZ"/>
    <property type="match status" value="1"/>
</dbReference>
<evidence type="ECO:0000313" key="2">
    <source>
        <dbReference type="EMBL" id="GES18808.1"/>
    </source>
</evidence>
<dbReference type="GO" id="GO:0005829">
    <property type="term" value="C:cytosol"/>
    <property type="evidence" value="ECO:0007669"/>
    <property type="project" value="TreeGrafter"/>
</dbReference>
<feature type="domain" description="MbtH-like" evidence="1">
    <location>
        <begin position="3"/>
        <end position="53"/>
    </location>
</feature>
<name>A0A5M3XL18_9ACTN</name>
<sequence>MANPFDDETAEFLVLRNSEGQHSLWPIFVDVPNGWEVVKERDSRAACVDYINENWTDLRPRTLVGRMSQD</sequence>
<protein>
    <submittedName>
        <fullName evidence="2">Protein MbtH</fullName>
    </submittedName>
</protein>